<sequence length="86" mass="10416">MNRSQNETKEKEQVLFATQKEQELTIQSLYKEIARLSDTVRDLQLLEKCYLENKITLRMQRLFMQINIWTFKILFLNCKNSTAKER</sequence>
<dbReference type="EMBL" id="JPZO01000139">
    <property type="protein sequence ID" value="KFZ32194.1"/>
    <property type="molecule type" value="Genomic_DNA"/>
</dbReference>
<reference evidence="1" key="1">
    <citation type="submission" date="2014-08" db="EMBL/GenBank/DDBJ databases">
        <title>Fullgenome sequencing of Anoxybacillus sp.25 isolate from Garga hot-spring Russia.</title>
        <authorList>
            <person name="Rozanov A.S."/>
            <person name="Kotenko A.V."/>
            <person name="Malup T.K."/>
            <person name="Peltek S.E."/>
        </authorList>
    </citation>
    <scope>NUCLEOTIDE SEQUENCE [LARGE SCALE GENOMIC DNA]</scope>
    <source>
        <strain evidence="1">25</strain>
    </source>
</reference>
<evidence type="ECO:0000313" key="1">
    <source>
        <dbReference type="EMBL" id="KFZ32194.1"/>
    </source>
</evidence>
<organism evidence="1">
    <name type="scientific">Anoxybacillus flavithermus</name>
    <dbReference type="NCBI Taxonomy" id="33934"/>
    <lineage>
        <taxon>Bacteria</taxon>
        <taxon>Bacillati</taxon>
        <taxon>Bacillota</taxon>
        <taxon>Bacilli</taxon>
        <taxon>Bacillales</taxon>
        <taxon>Anoxybacillaceae</taxon>
        <taxon>Anoxybacillus</taxon>
    </lineage>
</organism>
<proteinExistence type="predicted"/>
<dbReference type="AlphaFoldDB" id="A0A094J2B5"/>
<gene>
    <name evidence="1" type="ORF">JS44_15160</name>
</gene>
<protein>
    <submittedName>
        <fullName evidence="1">Uncharacterized protein</fullName>
    </submittedName>
</protein>
<comment type="caution">
    <text evidence="1">The sequence shown here is derived from an EMBL/GenBank/DDBJ whole genome shotgun (WGS) entry which is preliminary data.</text>
</comment>
<name>A0A094J2B5_9BACL</name>
<accession>A0A094J2B5</accession>